<evidence type="ECO:0000256" key="1">
    <source>
        <dbReference type="ARBA" id="ARBA00022729"/>
    </source>
</evidence>
<keyword evidence="4 5" id="KW-0326">Glycosidase</keyword>
<dbReference type="GO" id="GO:0005576">
    <property type="term" value="C:extracellular region"/>
    <property type="evidence" value="ECO:0007669"/>
    <property type="project" value="TreeGrafter"/>
</dbReference>
<organism evidence="9">
    <name type="scientific">Drosophila sechellia</name>
    <name type="common">Fruit fly</name>
    <dbReference type="NCBI Taxonomy" id="7238"/>
    <lineage>
        <taxon>Eukaryota</taxon>
        <taxon>Metazoa</taxon>
        <taxon>Ecdysozoa</taxon>
        <taxon>Arthropoda</taxon>
        <taxon>Hexapoda</taxon>
        <taxon>Insecta</taxon>
        <taxon>Pterygota</taxon>
        <taxon>Neoptera</taxon>
        <taxon>Endopterygota</taxon>
        <taxon>Diptera</taxon>
        <taxon>Brachycera</taxon>
        <taxon>Muscomorpha</taxon>
        <taxon>Ephydroidea</taxon>
        <taxon>Drosophilidae</taxon>
        <taxon>Drosophila</taxon>
        <taxon>Sophophora</taxon>
    </lineage>
</organism>
<reference evidence="8 9" key="1">
    <citation type="journal article" date="2007" name="Nature">
        <title>Evolution of genes and genomes on the Drosophila phylogeny.</title>
        <authorList>
            <consortium name="Drosophila 12 Genomes Consortium"/>
            <person name="Clark A.G."/>
            <person name="Eisen M.B."/>
            <person name="Smith D.R."/>
            <person name="Bergman C.M."/>
            <person name="Oliver B."/>
            <person name="Markow T.A."/>
            <person name="Kaufman T.C."/>
            <person name="Kellis M."/>
            <person name="Gelbart W."/>
            <person name="Iyer V.N."/>
            <person name="Pollard D.A."/>
            <person name="Sackton T.B."/>
            <person name="Larracuente A.M."/>
            <person name="Singh N.D."/>
            <person name="Abad J.P."/>
            <person name="Abt D.N."/>
            <person name="Adryan B."/>
            <person name="Aguade M."/>
            <person name="Akashi H."/>
            <person name="Anderson W.W."/>
            <person name="Aquadro C.F."/>
            <person name="Ardell D.H."/>
            <person name="Arguello R."/>
            <person name="Artieri C.G."/>
            <person name="Barbash D.A."/>
            <person name="Barker D."/>
            <person name="Barsanti P."/>
            <person name="Batterham P."/>
            <person name="Batzoglou S."/>
            <person name="Begun D."/>
            <person name="Bhutkar A."/>
            <person name="Blanco E."/>
            <person name="Bosak S.A."/>
            <person name="Bradley R.K."/>
            <person name="Brand A.D."/>
            <person name="Brent M.R."/>
            <person name="Brooks A.N."/>
            <person name="Brown R.H."/>
            <person name="Butlin R.K."/>
            <person name="Caggese C."/>
            <person name="Calvi B.R."/>
            <person name="Bernardo de Carvalho A."/>
            <person name="Caspi A."/>
            <person name="Castrezana S."/>
            <person name="Celniker S.E."/>
            <person name="Chang J.L."/>
            <person name="Chapple C."/>
            <person name="Chatterji S."/>
            <person name="Chinwalla A."/>
            <person name="Civetta A."/>
            <person name="Clifton S.W."/>
            <person name="Comeron J.M."/>
            <person name="Costello J.C."/>
            <person name="Coyne J.A."/>
            <person name="Daub J."/>
            <person name="David R.G."/>
            <person name="Delcher A.L."/>
            <person name="Delehaunty K."/>
            <person name="Do C.B."/>
            <person name="Ebling H."/>
            <person name="Edwards K."/>
            <person name="Eickbush T."/>
            <person name="Evans J.D."/>
            <person name="Filipski A."/>
            <person name="Findeiss S."/>
            <person name="Freyhult E."/>
            <person name="Fulton L."/>
            <person name="Fulton R."/>
            <person name="Garcia A.C."/>
            <person name="Gardiner A."/>
            <person name="Garfield D.A."/>
            <person name="Garvin B.E."/>
            <person name="Gibson G."/>
            <person name="Gilbert D."/>
            <person name="Gnerre S."/>
            <person name="Godfrey J."/>
            <person name="Good R."/>
            <person name="Gotea V."/>
            <person name="Gravely B."/>
            <person name="Greenberg A.J."/>
            <person name="Griffiths-Jones S."/>
            <person name="Gross S."/>
            <person name="Guigo R."/>
            <person name="Gustafson E.A."/>
            <person name="Haerty W."/>
            <person name="Hahn M.W."/>
            <person name="Halligan D.L."/>
            <person name="Halpern A.L."/>
            <person name="Halter G.M."/>
            <person name="Han M.V."/>
            <person name="Heger A."/>
            <person name="Hillier L."/>
            <person name="Hinrichs A.S."/>
            <person name="Holmes I."/>
            <person name="Hoskins R.A."/>
            <person name="Hubisz M.J."/>
            <person name="Hultmark D."/>
            <person name="Huntley M.A."/>
            <person name="Jaffe D.B."/>
            <person name="Jagadeeshan S."/>
            <person name="Jeck W.R."/>
            <person name="Johnson J."/>
            <person name="Jones C.D."/>
            <person name="Jordan W.C."/>
            <person name="Karpen G.H."/>
            <person name="Kataoka E."/>
            <person name="Keightley P.D."/>
            <person name="Kheradpour P."/>
            <person name="Kirkness E.F."/>
            <person name="Koerich L.B."/>
            <person name="Kristiansen K."/>
            <person name="Kudrna D."/>
            <person name="Kulathinal R.J."/>
            <person name="Kumar S."/>
            <person name="Kwok R."/>
            <person name="Lander E."/>
            <person name="Langley C.H."/>
            <person name="Lapoint R."/>
            <person name="Lazzaro B.P."/>
            <person name="Lee S.J."/>
            <person name="Levesque L."/>
            <person name="Li R."/>
            <person name="Lin C.F."/>
            <person name="Lin M.F."/>
            <person name="Lindblad-Toh K."/>
            <person name="Llopart A."/>
            <person name="Long M."/>
            <person name="Low L."/>
            <person name="Lozovsky E."/>
            <person name="Lu J."/>
            <person name="Luo M."/>
            <person name="Machado C.A."/>
            <person name="Makalowski W."/>
            <person name="Marzo M."/>
            <person name="Matsuda M."/>
            <person name="Matzkin L."/>
            <person name="McAllister B."/>
            <person name="McBride C.S."/>
            <person name="McKernan B."/>
            <person name="McKernan K."/>
            <person name="Mendez-Lago M."/>
            <person name="Minx P."/>
            <person name="Mollenhauer M.U."/>
            <person name="Montooth K."/>
            <person name="Mount S.M."/>
            <person name="Mu X."/>
            <person name="Myers E."/>
            <person name="Negre B."/>
            <person name="Newfeld S."/>
            <person name="Nielsen R."/>
            <person name="Noor M.A."/>
            <person name="O'Grady P."/>
            <person name="Pachter L."/>
            <person name="Papaceit M."/>
            <person name="Parisi M.J."/>
            <person name="Parisi M."/>
            <person name="Parts L."/>
            <person name="Pedersen J.S."/>
            <person name="Pesole G."/>
            <person name="Phillippy A.M."/>
            <person name="Ponting C.P."/>
            <person name="Pop M."/>
            <person name="Porcelli D."/>
            <person name="Powell J.R."/>
            <person name="Prohaska S."/>
            <person name="Pruitt K."/>
            <person name="Puig M."/>
            <person name="Quesneville H."/>
            <person name="Ram K.R."/>
            <person name="Rand D."/>
            <person name="Rasmussen M.D."/>
            <person name="Reed L.K."/>
            <person name="Reenan R."/>
            <person name="Reily A."/>
            <person name="Remington K.A."/>
            <person name="Rieger T.T."/>
            <person name="Ritchie M.G."/>
            <person name="Robin C."/>
            <person name="Rogers Y.H."/>
            <person name="Rohde C."/>
            <person name="Rozas J."/>
            <person name="Rubenfield M.J."/>
            <person name="Ruiz A."/>
            <person name="Russo S."/>
            <person name="Salzberg S.L."/>
            <person name="Sanchez-Gracia A."/>
            <person name="Saranga D.J."/>
            <person name="Sato H."/>
            <person name="Schaeffer S.W."/>
            <person name="Schatz M.C."/>
            <person name="Schlenke T."/>
            <person name="Schwartz R."/>
            <person name="Segarra C."/>
            <person name="Singh R.S."/>
            <person name="Sirot L."/>
            <person name="Sirota M."/>
            <person name="Sisneros N.B."/>
            <person name="Smith C.D."/>
            <person name="Smith T.F."/>
            <person name="Spieth J."/>
            <person name="Stage D.E."/>
            <person name="Stark A."/>
            <person name="Stephan W."/>
            <person name="Strausberg R.L."/>
            <person name="Strempel S."/>
            <person name="Sturgill D."/>
            <person name="Sutton G."/>
            <person name="Sutton G.G."/>
            <person name="Tao W."/>
            <person name="Teichmann S."/>
            <person name="Tobari Y.N."/>
            <person name="Tomimura Y."/>
            <person name="Tsolas J.M."/>
            <person name="Valente V.L."/>
            <person name="Venter E."/>
            <person name="Venter J.C."/>
            <person name="Vicario S."/>
            <person name="Vieira F.G."/>
            <person name="Vilella A.J."/>
            <person name="Villasante A."/>
            <person name="Walenz B."/>
            <person name="Wang J."/>
            <person name="Wasserman M."/>
            <person name="Watts T."/>
            <person name="Wilson D."/>
            <person name="Wilson R.K."/>
            <person name="Wing R.A."/>
            <person name="Wolfner M.F."/>
            <person name="Wong A."/>
            <person name="Wong G.K."/>
            <person name="Wu C.I."/>
            <person name="Wu G."/>
            <person name="Yamamoto D."/>
            <person name="Yang H.P."/>
            <person name="Yang S.P."/>
            <person name="Yorke J.A."/>
            <person name="Yoshida K."/>
            <person name="Zdobnov E."/>
            <person name="Zhang P."/>
            <person name="Zhang Y."/>
            <person name="Zimin A.V."/>
            <person name="Baldwin J."/>
            <person name="Abdouelleil A."/>
            <person name="Abdulkadir J."/>
            <person name="Abebe A."/>
            <person name="Abera B."/>
            <person name="Abreu J."/>
            <person name="Acer S.C."/>
            <person name="Aftuck L."/>
            <person name="Alexander A."/>
            <person name="An P."/>
            <person name="Anderson E."/>
            <person name="Anderson S."/>
            <person name="Arachi H."/>
            <person name="Azer M."/>
            <person name="Bachantsang P."/>
            <person name="Barry A."/>
            <person name="Bayul T."/>
            <person name="Berlin A."/>
            <person name="Bessette D."/>
            <person name="Bloom T."/>
            <person name="Blye J."/>
            <person name="Boguslavskiy L."/>
            <person name="Bonnet C."/>
            <person name="Boukhgalter B."/>
            <person name="Bourzgui I."/>
            <person name="Brown A."/>
            <person name="Cahill P."/>
            <person name="Channer S."/>
            <person name="Cheshatsang Y."/>
            <person name="Chuda L."/>
            <person name="Citroen M."/>
            <person name="Collymore A."/>
            <person name="Cooke P."/>
            <person name="Costello M."/>
            <person name="D'Aco K."/>
            <person name="Daza R."/>
            <person name="De Haan G."/>
            <person name="DeGray S."/>
            <person name="DeMaso C."/>
            <person name="Dhargay N."/>
            <person name="Dooley K."/>
            <person name="Dooley E."/>
            <person name="Doricent M."/>
            <person name="Dorje P."/>
            <person name="Dorjee K."/>
            <person name="Dupes A."/>
            <person name="Elong R."/>
            <person name="Falk J."/>
            <person name="Farina A."/>
            <person name="Faro S."/>
            <person name="Ferguson D."/>
            <person name="Fisher S."/>
            <person name="Foley C.D."/>
            <person name="Franke A."/>
            <person name="Friedrich D."/>
            <person name="Gadbois L."/>
            <person name="Gearin G."/>
            <person name="Gearin C.R."/>
            <person name="Giannoukos G."/>
            <person name="Goode T."/>
            <person name="Graham J."/>
            <person name="Grandbois E."/>
            <person name="Grewal S."/>
            <person name="Gyaltsen K."/>
            <person name="Hafez N."/>
            <person name="Hagos B."/>
            <person name="Hall J."/>
            <person name="Henson C."/>
            <person name="Hollinger A."/>
            <person name="Honan T."/>
            <person name="Huard M.D."/>
            <person name="Hughes L."/>
            <person name="Hurhula B."/>
            <person name="Husby M.E."/>
            <person name="Kamat A."/>
            <person name="Kanga B."/>
            <person name="Kashin S."/>
            <person name="Khazanovich D."/>
            <person name="Kisner P."/>
            <person name="Lance K."/>
            <person name="Lara M."/>
            <person name="Lee W."/>
            <person name="Lennon N."/>
            <person name="Letendre F."/>
            <person name="LeVine R."/>
            <person name="Lipovsky A."/>
            <person name="Liu X."/>
            <person name="Liu J."/>
            <person name="Liu S."/>
            <person name="Lokyitsang T."/>
            <person name="Lokyitsang Y."/>
            <person name="Lubonja R."/>
            <person name="Lui A."/>
            <person name="MacDonald P."/>
            <person name="Magnisalis V."/>
            <person name="Maru K."/>
            <person name="Matthews C."/>
            <person name="McCusker W."/>
            <person name="McDonough S."/>
            <person name="Mehta T."/>
            <person name="Meldrim J."/>
            <person name="Meneus L."/>
            <person name="Mihai O."/>
            <person name="Mihalev A."/>
            <person name="Mihova T."/>
            <person name="Mittelman R."/>
            <person name="Mlenga V."/>
            <person name="Montmayeur A."/>
            <person name="Mulrain L."/>
            <person name="Navidi A."/>
            <person name="Naylor J."/>
            <person name="Negash T."/>
            <person name="Nguyen T."/>
            <person name="Nguyen N."/>
            <person name="Nicol R."/>
            <person name="Norbu C."/>
            <person name="Norbu N."/>
            <person name="Novod N."/>
            <person name="O'Neill B."/>
            <person name="Osman S."/>
            <person name="Markiewicz E."/>
            <person name="Oyono O.L."/>
            <person name="Patti C."/>
            <person name="Phunkhang P."/>
            <person name="Pierre F."/>
            <person name="Priest M."/>
            <person name="Raghuraman S."/>
            <person name="Rege F."/>
            <person name="Reyes R."/>
            <person name="Rise C."/>
            <person name="Rogov P."/>
            <person name="Ross K."/>
            <person name="Ryan E."/>
            <person name="Settipalli S."/>
            <person name="Shea T."/>
            <person name="Sherpa N."/>
            <person name="Shi L."/>
            <person name="Shih D."/>
            <person name="Sparrow T."/>
            <person name="Spaulding J."/>
            <person name="Stalker J."/>
            <person name="Stange-Thomann N."/>
            <person name="Stavropoulos S."/>
            <person name="Stone C."/>
            <person name="Strader C."/>
            <person name="Tesfaye S."/>
            <person name="Thomson T."/>
            <person name="Thoulutsang Y."/>
            <person name="Thoulutsang D."/>
            <person name="Topham K."/>
            <person name="Topping I."/>
            <person name="Tsamla T."/>
            <person name="Vassiliev H."/>
            <person name="Vo A."/>
            <person name="Wangchuk T."/>
            <person name="Wangdi T."/>
            <person name="Weiand M."/>
            <person name="Wilkinson J."/>
            <person name="Wilson A."/>
            <person name="Yadav S."/>
            <person name="Young G."/>
            <person name="Yu Q."/>
            <person name="Zembek L."/>
            <person name="Zhong D."/>
            <person name="Zimmer A."/>
            <person name="Zwirko Z."/>
            <person name="Jaffe D.B."/>
            <person name="Alvarez P."/>
            <person name="Brockman W."/>
            <person name="Butler J."/>
            <person name="Chin C."/>
            <person name="Gnerre S."/>
            <person name="Grabherr M."/>
            <person name="Kleber M."/>
            <person name="Mauceli E."/>
            <person name="MacCallum I."/>
        </authorList>
    </citation>
    <scope>NUCLEOTIDE SEQUENCE [LARGE SCALE GENOMIC DNA]</scope>
    <source>
        <strain evidence="9">Rob3c / Tucson 14021-0248.25</strain>
    </source>
</reference>
<evidence type="ECO:0000256" key="4">
    <source>
        <dbReference type="ARBA" id="ARBA00023295"/>
    </source>
</evidence>
<dbReference type="KEGG" id="dse:6612192"/>
<evidence type="ECO:0000256" key="5">
    <source>
        <dbReference type="RuleBase" id="RU000489"/>
    </source>
</evidence>
<dbReference type="PROSITE" id="PS01095">
    <property type="entry name" value="GH18_1"/>
    <property type="match status" value="1"/>
</dbReference>
<evidence type="ECO:0000256" key="3">
    <source>
        <dbReference type="ARBA" id="ARBA00023180"/>
    </source>
</evidence>
<dbReference type="PhylomeDB" id="B4I038"/>
<dbReference type="InterPro" id="IPR017853">
    <property type="entry name" value="GH"/>
</dbReference>
<dbReference type="Pfam" id="PF00704">
    <property type="entry name" value="Glyco_hydro_18"/>
    <property type="match status" value="1"/>
</dbReference>
<dbReference type="SUPFAM" id="SSF51445">
    <property type="entry name" value="(Trans)glycosidases"/>
    <property type="match status" value="1"/>
</dbReference>
<evidence type="ECO:0000313" key="8">
    <source>
        <dbReference type="EMBL" id="EDW52869.1"/>
    </source>
</evidence>
<dbReference type="SMART" id="SM00636">
    <property type="entry name" value="Glyco_18"/>
    <property type="match status" value="1"/>
</dbReference>
<dbReference type="Gene3D" id="3.10.50.10">
    <property type="match status" value="1"/>
</dbReference>
<dbReference type="InterPro" id="IPR029070">
    <property type="entry name" value="Chitinase_insertion_sf"/>
</dbReference>
<dbReference type="GO" id="GO:0004568">
    <property type="term" value="F:chitinase activity"/>
    <property type="evidence" value="ECO:0007669"/>
    <property type="project" value="UniProtKB-ARBA"/>
</dbReference>
<evidence type="ECO:0000259" key="7">
    <source>
        <dbReference type="PROSITE" id="PS51910"/>
    </source>
</evidence>
<name>B4I038_DROSE</name>
<evidence type="ECO:0000256" key="6">
    <source>
        <dbReference type="RuleBase" id="RU004453"/>
    </source>
</evidence>
<dbReference type="Proteomes" id="UP000001292">
    <property type="component" value="Unassembled WGS sequence"/>
</dbReference>
<dbReference type="Gene3D" id="3.20.20.80">
    <property type="entry name" value="Glycosidases"/>
    <property type="match status" value="1"/>
</dbReference>
<dbReference type="GO" id="GO:0008061">
    <property type="term" value="F:chitin binding"/>
    <property type="evidence" value="ECO:0007669"/>
    <property type="project" value="InterPro"/>
</dbReference>
<dbReference type="AlphaFoldDB" id="B4I038"/>
<dbReference type="OMA" id="QRLVCYY"/>
<gene>
    <name evidence="8" type="primary">Dsec\GM12545</name>
    <name evidence="8" type="ORF">Dsec_GM12545</name>
</gene>
<keyword evidence="2 5" id="KW-0378">Hydrolase</keyword>
<dbReference type="PANTHER" id="PTHR11177">
    <property type="entry name" value="CHITINASE"/>
    <property type="match status" value="1"/>
</dbReference>
<dbReference type="HOGENOM" id="CLU_002833_3_0_1"/>
<keyword evidence="9" id="KW-1185">Reference proteome</keyword>
<sequence length="285" mass="32770">MVANHAMRKVFLRSLREILRTYPSLDGIDLDWEFPSAYDRERMHLSQLLYQIRTEWRREKRTNDILSLAVAAPEGIALYAYDIRQLNLYADYVNLMSYDFHFYREDTPFTGLNAPLYARSQERSLMATFNINYTVHWWLQSGLEPQRLVVGLPTYGHSFTLVNPLNHRIGAPASGYGKCGQLGFTTLTETCECASKFFKPNLSYDAESCSPYLSALQEWISYENQKSIACKANYVKSLNLGGVMVFSLNADDLRNSCSFMPNLKYSEKPVFPLTQAIKDILRESL</sequence>
<keyword evidence="3" id="KW-0325">Glycoprotein</keyword>
<dbReference type="GO" id="GO:0006032">
    <property type="term" value="P:chitin catabolic process"/>
    <property type="evidence" value="ECO:0007669"/>
    <property type="project" value="UniProtKB-ARBA"/>
</dbReference>
<dbReference type="GO" id="GO:0005975">
    <property type="term" value="P:carbohydrate metabolic process"/>
    <property type="evidence" value="ECO:0007669"/>
    <property type="project" value="InterPro"/>
</dbReference>
<comment type="similarity">
    <text evidence="6">Belongs to the glycosyl hydrolase 18 family.</text>
</comment>
<dbReference type="InterPro" id="IPR001579">
    <property type="entry name" value="Glyco_hydro_18_chit_AS"/>
</dbReference>
<dbReference type="EMBL" id="CH480819">
    <property type="protein sequence ID" value="EDW52869.1"/>
    <property type="molecule type" value="Genomic_DNA"/>
</dbReference>
<keyword evidence="1" id="KW-0732">Signal</keyword>
<dbReference type="InterPro" id="IPR050314">
    <property type="entry name" value="Glycosyl_Hydrlase_18"/>
</dbReference>
<accession>B4I038</accession>
<evidence type="ECO:0000256" key="2">
    <source>
        <dbReference type="ARBA" id="ARBA00022801"/>
    </source>
</evidence>
<proteinExistence type="inferred from homology"/>
<dbReference type="STRING" id="7238.B4I038"/>
<evidence type="ECO:0000313" key="9">
    <source>
        <dbReference type="Proteomes" id="UP000001292"/>
    </source>
</evidence>
<dbReference type="InterPro" id="IPR011583">
    <property type="entry name" value="Chitinase_II/V-like_cat"/>
</dbReference>
<dbReference type="SUPFAM" id="SSF54556">
    <property type="entry name" value="Chitinase insertion domain"/>
    <property type="match status" value="1"/>
</dbReference>
<dbReference type="InterPro" id="IPR001223">
    <property type="entry name" value="Glyco_hydro18_cat"/>
</dbReference>
<dbReference type="PANTHER" id="PTHR11177:SF390">
    <property type="entry name" value="CHITINASE 11"/>
    <property type="match status" value="1"/>
</dbReference>
<protein>
    <submittedName>
        <fullName evidence="8">GM12545</fullName>
    </submittedName>
</protein>
<dbReference type="SMR" id="B4I038"/>
<dbReference type="FunFam" id="3.10.50.10:FF:000003">
    <property type="entry name" value="Class V chitinase CHIT5b"/>
    <property type="match status" value="1"/>
</dbReference>
<feature type="domain" description="GH18" evidence="7">
    <location>
        <begin position="1"/>
        <end position="284"/>
    </location>
</feature>
<dbReference type="PROSITE" id="PS51910">
    <property type="entry name" value="GH18_2"/>
    <property type="match status" value="1"/>
</dbReference>